<reference evidence="1" key="1">
    <citation type="journal article" date="2021" name="Proc. Natl. Acad. Sci. U.S.A.">
        <title>A Catalog of Tens of Thousands of Viruses from Human Metagenomes Reveals Hidden Associations with Chronic Diseases.</title>
        <authorList>
            <person name="Tisza M.J."/>
            <person name="Buck C.B."/>
        </authorList>
    </citation>
    <scope>NUCLEOTIDE SEQUENCE</scope>
    <source>
        <strain evidence="1">Cthau23</strain>
    </source>
</reference>
<dbReference type="EMBL" id="BK016024">
    <property type="protein sequence ID" value="DAF90294.1"/>
    <property type="molecule type" value="Genomic_DNA"/>
</dbReference>
<organism evidence="1">
    <name type="scientific">Podoviridae sp. cthau23</name>
    <dbReference type="NCBI Taxonomy" id="2825268"/>
    <lineage>
        <taxon>Viruses</taxon>
        <taxon>Duplodnaviria</taxon>
        <taxon>Heunggongvirae</taxon>
        <taxon>Uroviricota</taxon>
        <taxon>Caudoviricetes</taxon>
    </lineage>
</organism>
<name>A0A8S5U7D4_9CAUD</name>
<sequence length="104" mass="12007">MANEKTLELTIFSKKRATKDGKKKFFTYFTTMPGRENAIKVKFREECAAPDCPANIILRKGDCNMSKEKFTDEVTSELKSVDVLWVSAYSDGKPYEDKSMDEWF</sequence>
<evidence type="ECO:0000313" key="1">
    <source>
        <dbReference type="EMBL" id="DAF90294.1"/>
    </source>
</evidence>
<protein>
    <submittedName>
        <fullName evidence="1">Uncharacterized protein</fullName>
    </submittedName>
</protein>
<proteinExistence type="predicted"/>
<accession>A0A8S5U7D4</accession>